<evidence type="ECO:0000313" key="3">
    <source>
        <dbReference type="EMBL" id="MBE9190253.1"/>
    </source>
</evidence>
<evidence type="ECO:0000259" key="2">
    <source>
        <dbReference type="Pfam" id="PF01636"/>
    </source>
</evidence>
<dbReference type="PANTHER" id="PTHR21064">
    <property type="entry name" value="AMINOGLYCOSIDE PHOSPHOTRANSFERASE DOMAIN-CONTAINING PROTEIN-RELATED"/>
    <property type="match status" value="1"/>
</dbReference>
<proteinExistence type="inferred from homology"/>
<dbReference type="InterPro" id="IPR011009">
    <property type="entry name" value="Kinase-like_dom_sf"/>
</dbReference>
<dbReference type="EMBL" id="JADEWN010000013">
    <property type="protein sequence ID" value="MBE9190253.1"/>
    <property type="molecule type" value="Genomic_DNA"/>
</dbReference>
<gene>
    <name evidence="3" type="ORF">IQ230_07745</name>
</gene>
<dbReference type="PANTHER" id="PTHR21064:SF6">
    <property type="entry name" value="AMINOGLYCOSIDE PHOSPHOTRANSFERASE DOMAIN-CONTAINING PROTEIN"/>
    <property type="match status" value="1"/>
</dbReference>
<evidence type="ECO:0000256" key="1">
    <source>
        <dbReference type="ARBA" id="ARBA00038240"/>
    </source>
</evidence>
<name>A0ABR9USB7_9CHRO</name>
<dbReference type="RefSeq" id="WP_193931446.1">
    <property type="nucleotide sequence ID" value="NZ_CAWPMZ010000028.1"/>
</dbReference>
<accession>A0ABR9USB7</accession>
<dbReference type="InterPro" id="IPR050249">
    <property type="entry name" value="Pseudomonas-type_ThrB"/>
</dbReference>
<organism evidence="3 4">
    <name type="scientific">Gloeocapsopsis crepidinum LEGE 06123</name>
    <dbReference type="NCBI Taxonomy" id="588587"/>
    <lineage>
        <taxon>Bacteria</taxon>
        <taxon>Bacillati</taxon>
        <taxon>Cyanobacteriota</taxon>
        <taxon>Cyanophyceae</taxon>
        <taxon>Oscillatoriophycideae</taxon>
        <taxon>Chroococcales</taxon>
        <taxon>Chroococcaceae</taxon>
        <taxon>Gloeocapsopsis</taxon>
    </lineage>
</organism>
<dbReference type="Proteomes" id="UP000651156">
    <property type="component" value="Unassembled WGS sequence"/>
</dbReference>
<dbReference type="SUPFAM" id="SSF56112">
    <property type="entry name" value="Protein kinase-like (PK-like)"/>
    <property type="match status" value="1"/>
</dbReference>
<comment type="similarity">
    <text evidence="1">Belongs to the pseudomonas-type ThrB family.</text>
</comment>
<dbReference type="Gene3D" id="3.90.1200.10">
    <property type="match status" value="1"/>
</dbReference>
<dbReference type="Gene3D" id="3.30.200.20">
    <property type="entry name" value="Phosphorylase Kinase, domain 1"/>
    <property type="match status" value="1"/>
</dbReference>
<comment type="caution">
    <text evidence="3">The sequence shown here is derived from an EMBL/GenBank/DDBJ whole genome shotgun (WGS) entry which is preliminary data.</text>
</comment>
<dbReference type="Pfam" id="PF01636">
    <property type="entry name" value="APH"/>
    <property type="match status" value="1"/>
</dbReference>
<sequence>MELSELEKQVLVNHWSCLSEMMLDATQGRSNTTYFVHTPTDEFVLKIYSTTTDAAQIEYEHSLLAFLQQVNLSFAIPAPIPALSDETLIHVETQQRSLKVALLPRIVGQPADRRNLQQIQSIGCTLAELHCVLTEFDSQGQLARLPYWGNLAQIHPLINNPLAITQVLNLGFAEETILNHMLSEVIESVPYLYQTLPLQTIHADYITPNILVEDDQVIGVLDFEFATFDLRLLDYLSSLDQLASFPWKEDFFADIVKAFSTGYHQNSSLISLEQESLLTVWRVQRASSLVYWTGWFMEGKTNRQKVIDAVIETLKFETWLDNNSEYFLDLLVVI</sequence>
<feature type="domain" description="Aminoglycoside phosphotransferase" evidence="2">
    <location>
        <begin position="27"/>
        <end position="264"/>
    </location>
</feature>
<evidence type="ECO:0000313" key="4">
    <source>
        <dbReference type="Proteomes" id="UP000651156"/>
    </source>
</evidence>
<dbReference type="InterPro" id="IPR002575">
    <property type="entry name" value="Aminoglycoside_PTrfase"/>
</dbReference>
<reference evidence="3 4" key="1">
    <citation type="submission" date="2020-10" db="EMBL/GenBank/DDBJ databases">
        <authorList>
            <person name="Castelo-Branco R."/>
            <person name="Eusebio N."/>
            <person name="Adriana R."/>
            <person name="Vieira A."/>
            <person name="Brugerolle De Fraissinette N."/>
            <person name="Rezende De Castro R."/>
            <person name="Schneider M.P."/>
            <person name="Vasconcelos V."/>
            <person name="Leao P.N."/>
        </authorList>
    </citation>
    <scope>NUCLEOTIDE SEQUENCE [LARGE SCALE GENOMIC DNA]</scope>
    <source>
        <strain evidence="3 4">LEGE 06123</strain>
    </source>
</reference>
<protein>
    <submittedName>
        <fullName evidence="3">Phosphotransferase</fullName>
    </submittedName>
</protein>
<keyword evidence="4" id="KW-1185">Reference proteome</keyword>